<dbReference type="InterPro" id="IPR013783">
    <property type="entry name" value="Ig-like_fold"/>
</dbReference>
<evidence type="ECO:0000256" key="1">
    <source>
        <dbReference type="SAM" id="SignalP"/>
    </source>
</evidence>
<dbReference type="AlphaFoldDB" id="A0A933LQU3"/>
<keyword evidence="1" id="KW-0732">Signal</keyword>
<gene>
    <name evidence="2" type="ORF">HY730_06790</name>
</gene>
<evidence type="ECO:0000313" key="2">
    <source>
        <dbReference type="EMBL" id="MBI4596069.1"/>
    </source>
</evidence>
<protein>
    <submittedName>
        <fullName evidence="2">Ig-like domain-containing protein</fullName>
    </submittedName>
</protein>
<feature type="signal peptide" evidence="1">
    <location>
        <begin position="1"/>
        <end position="18"/>
    </location>
</feature>
<dbReference type="SUPFAM" id="SSF49373">
    <property type="entry name" value="Invasin/intimin cell-adhesion fragments"/>
    <property type="match status" value="1"/>
</dbReference>
<sequence>MRCKFLFVLTLMGLFLMAGCSSLLKNTIKDTAGPSSPSQYFLSIQSDPKELPYPAAQTEIRVKVRDVQGKPVPGATVYLYPGFPYAGWLYEEILVTDNDGTAKTIFKDTVLYGGTQYVEARLENLRALVYIWLIPIGGPHVP</sequence>
<proteinExistence type="predicted"/>
<dbReference type="InterPro" id="IPR008964">
    <property type="entry name" value="Invasin/intimin_cell_adhesion"/>
</dbReference>
<dbReference type="Proteomes" id="UP000772181">
    <property type="component" value="Unassembled WGS sequence"/>
</dbReference>
<organism evidence="2 3">
    <name type="scientific">Tectimicrobiota bacterium</name>
    <dbReference type="NCBI Taxonomy" id="2528274"/>
    <lineage>
        <taxon>Bacteria</taxon>
        <taxon>Pseudomonadati</taxon>
        <taxon>Nitrospinota/Tectimicrobiota group</taxon>
        <taxon>Candidatus Tectimicrobiota</taxon>
    </lineage>
</organism>
<feature type="chain" id="PRO_5037887943" evidence="1">
    <location>
        <begin position="19"/>
        <end position="142"/>
    </location>
</feature>
<dbReference type="Gene3D" id="2.60.40.10">
    <property type="entry name" value="Immunoglobulins"/>
    <property type="match status" value="1"/>
</dbReference>
<name>A0A933LQU3_UNCTE</name>
<accession>A0A933LQU3</accession>
<comment type="caution">
    <text evidence="2">The sequence shown here is derived from an EMBL/GenBank/DDBJ whole genome shotgun (WGS) entry which is preliminary data.</text>
</comment>
<evidence type="ECO:0000313" key="3">
    <source>
        <dbReference type="Proteomes" id="UP000772181"/>
    </source>
</evidence>
<reference evidence="2" key="1">
    <citation type="submission" date="2020-07" db="EMBL/GenBank/DDBJ databases">
        <title>Huge and variable diversity of episymbiotic CPR bacteria and DPANN archaea in groundwater ecosystems.</title>
        <authorList>
            <person name="He C.Y."/>
            <person name="Keren R."/>
            <person name="Whittaker M."/>
            <person name="Farag I.F."/>
            <person name="Doudna J."/>
            <person name="Cate J.H.D."/>
            <person name="Banfield J.F."/>
        </authorList>
    </citation>
    <scope>NUCLEOTIDE SEQUENCE</scope>
    <source>
        <strain evidence="2">NC_groundwater_1482_Ag_S-0.65um_47_24</strain>
    </source>
</reference>
<dbReference type="PROSITE" id="PS51257">
    <property type="entry name" value="PROKAR_LIPOPROTEIN"/>
    <property type="match status" value="1"/>
</dbReference>
<dbReference type="EMBL" id="JACQWF010000302">
    <property type="protein sequence ID" value="MBI4596069.1"/>
    <property type="molecule type" value="Genomic_DNA"/>
</dbReference>